<dbReference type="Proteomes" id="UP000626697">
    <property type="component" value="Unassembled WGS sequence"/>
</dbReference>
<keyword evidence="1" id="KW-1133">Transmembrane helix</keyword>
<comment type="caution">
    <text evidence="2">The sequence shown here is derived from an EMBL/GenBank/DDBJ whole genome shotgun (WGS) entry which is preliminary data.</text>
</comment>
<name>A0ABR6CWB0_9BACI</name>
<dbReference type="Pfam" id="PF01554">
    <property type="entry name" value="MatE"/>
    <property type="match status" value="1"/>
</dbReference>
<feature type="transmembrane region" description="Helical" evidence="1">
    <location>
        <begin position="52"/>
        <end position="79"/>
    </location>
</feature>
<feature type="transmembrane region" description="Helical" evidence="1">
    <location>
        <begin position="12"/>
        <end position="32"/>
    </location>
</feature>
<gene>
    <name evidence="2" type="ORF">HNP81_004684</name>
</gene>
<evidence type="ECO:0000256" key="1">
    <source>
        <dbReference type="SAM" id="Phobius"/>
    </source>
</evidence>
<proteinExistence type="predicted"/>
<evidence type="ECO:0000313" key="2">
    <source>
        <dbReference type="EMBL" id="MBA9029311.1"/>
    </source>
</evidence>
<organism evidence="2 3">
    <name type="scientific">Peribacillus huizhouensis</name>
    <dbReference type="NCBI Taxonomy" id="1501239"/>
    <lineage>
        <taxon>Bacteria</taxon>
        <taxon>Bacillati</taxon>
        <taxon>Bacillota</taxon>
        <taxon>Bacilli</taxon>
        <taxon>Bacillales</taxon>
        <taxon>Bacillaceae</taxon>
        <taxon>Peribacillus</taxon>
    </lineage>
</organism>
<protein>
    <submittedName>
        <fullName evidence="2">Na+-driven multidrug efflux pump</fullName>
    </submittedName>
</protein>
<keyword evidence="1" id="KW-0812">Transmembrane</keyword>
<accession>A0ABR6CWB0</accession>
<keyword evidence="1" id="KW-0472">Membrane</keyword>
<evidence type="ECO:0000313" key="3">
    <source>
        <dbReference type="Proteomes" id="UP000626697"/>
    </source>
</evidence>
<reference evidence="2 3" key="1">
    <citation type="submission" date="2020-08" db="EMBL/GenBank/DDBJ databases">
        <title>Genomic Encyclopedia of Type Strains, Phase IV (KMG-IV): sequencing the most valuable type-strain genomes for metagenomic binning, comparative biology and taxonomic classification.</title>
        <authorList>
            <person name="Goeker M."/>
        </authorList>
    </citation>
    <scope>NUCLEOTIDE SEQUENCE [LARGE SCALE GENOMIC DNA]</scope>
    <source>
        <strain evidence="2 3">DSM 105481</strain>
    </source>
</reference>
<keyword evidence="3" id="KW-1185">Reference proteome</keyword>
<dbReference type="EMBL" id="JACJHX010000032">
    <property type="protein sequence ID" value="MBA9029311.1"/>
    <property type="molecule type" value="Genomic_DNA"/>
</dbReference>
<dbReference type="InterPro" id="IPR002528">
    <property type="entry name" value="MATE_fam"/>
</dbReference>
<dbReference type="RefSeq" id="WP_182504082.1">
    <property type="nucleotide sequence ID" value="NZ_JACJHX010000032.1"/>
</dbReference>
<sequence length="96" mass="10377">MNTSIIENSKMAIKPMIAFLIPIMLASVLQSIRQVFGMMIVGQKLEVDALDAISAFFPLYFFLISFAVGIGSGSSILIGPSFGGGNLLKIKDFFLN</sequence>